<protein>
    <submittedName>
        <fullName evidence="1">6234_t:CDS:1</fullName>
    </submittedName>
</protein>
<organism evidence="1 2">
    <name type="scientific">Dentiscutata erythropus</name>
    <dbReference type="NCBI Taxonomy" id="1348616"/>
    <lineage>
        <taxon>Eukaryota</taxon>
        <taxon>Fungi</taxon>
        <taxon>Fungi incertae sedis</taxon>
        <taxon>Mucoromycota</taxon>
        <taxon>Glomeromycotina</taxon>
        <taxon>Glomeromycetes</taxon>
        <taxon>Diversisporales</taxon>
        <taxon>Gigasporaceae</taxon>
        <taxon>Dentiscutata</taxon>
    </lineage>
</organism>
<keyword evidence="2" id="KW-1185">Reference proteome</keyword>
<evidence type="ECO:0000313" key="2">
    <source>
        <dbReference type="Proteomes" id="UP000789405"/>
    </source>
</evidence>
<comment type="caution">
    <text evidence="1">The sequence shown here is derived from an EMBL/GenBank/DDBJ whole genome shotgun (WGS) entry which is preliminary data.</text>
</comment>
<dbReference type="Proteomes" id="UP000789405">
    <property type="component" value="Unassembled WGS sequence"/>
</dbReference>
<accession>A0A9N8WR07</accession>
<reference evidence="1" key="1">
    <citation type="submission" date="2021-06" db="EMBL/GenBank/DDBJ databases">
        <authorList>
            <person name="Kallberg Y."/>
            <person name="Tangrot J."/>
            <person name="Rosling A."/>
        </authorList>
    </citation>
    <scope>NUCLEOTIDE SEQUENCE</scope>
    <source>
        <strain evidence="1">MA453B</strain>
    </source>
</reference>
<proteinExistence type="predicted"/>
<feature type="non-terminal residue" evidence="1">
    <location>
        <position position="226"/>
    </location>
</feature>
<name>A0A9N8WR07_9GLOM</name>
<sequence>DVLALIVKYKNKKLENAIVVLVIDGLQNTISDINDRHNKNSSFYKTLTNIEDLSLKKPSCLSLLKPITVTHDSIIKDIFDINNSIIRLLVSNCAKQIVQAVLTHKLLNPYKPIEAKSTLTPDKVTYTGMFHFEKVGNSNYGFFTMPYIWLWIMNWDAYFGPFAGRAFIFAVKSSPNINAAGHVQLELVSQVSKIQAEQIITKRPFHNIQDAMNKTGFDFLDSTNAL</sequence>
<dbReference type="SUPFAM" id="SSF81585">
    <property type="entry name" value="PsbU/PolX domain-like"/>
    <property type="match status" value="1"/>
</dbReference>
<dbReference type="AlphaFoldDB" id="A0A9N8WR07"/>
<dbReference type="OrthoDB" id="2391221at2759"/>
<gene>
    <name evidence="1" type="ORF">DERYTH_LOCUS2452</name>
</gene>
<evidence type="ECO:0000313" key="1">
    <source>
        <dbReference type="EMBL" id="CAG8491841.1"/>
    </source>
</evidence>
<dbReference type="EMBL" id="CAJVPY010000784">
    <property type="protein sequence ID" value="CAG8491841.1"/>
    <property type="molecule type" value="Genomic_DNA"/>
</dbReference>